<dbReference type="SUPFAM" id="SSF55486">
    <property type="entry name" value="Metalloproteases ('zincins'), catalytic domain"/>
    <property type="match status" value="1"/>
</dbReference>
<keyword evidence="6" id="KW-0482">Metalloprotease</keyword>
<dbReference type="GO" id="GO:0046872">
    <property type="term" value="F:metal ion binding"/>
    <property type="evidence" value="ECO:0007669"/>
    <property type="project" value="UniProtKB-KW"/>
</dbReference>
<dbReference type="PRINTS" id="PR00786">
    <property type="entry name" value="NEPRILYSIN"/>
</dbReference>
<organism evidence="10 11">
    <name type="scientific">Sphingomonas sanguinis</name>
    <dbReference type="NCBI Taxonomy" id="33051"/>
    <lineage>
        <taxon>Bacteria</taxon>
        <taxon>Pseudomonadati</taxon>
        <taxon>Pseudomonadota</taxon>
        <taxon>Alphaproteobacteria</taxon>
        <taxon>Sphingomonadales</taxon>
        <taxon>Sphingomonadaceae</taxon>
        <taxon>Sphingomonas</taxon>
    </lineage>
</organism>
<dbReference type="InterPro" id="IPR024079">
    <property type="entry name" value="MetalloPept_cat_dom_sf"/>
</dbReference>
<dbReference type="Pfam" id="PF01431">
    <property type="entry name" value="Peptidase_M13"/>
    <property type="match status" value="1"/>
</dbReference>
<dbReference type="Gene3D" id="1.10.1380.10">
    <property type="entry name" value="Neutral endopeptidase , domain2"/>
    <property type="match status" value="1"/>
</dbReference>
<keyword evidence="2" id="KW-0645">Protease</keyword>
<evidence type="ECO:0000313" key="11">
    <source>
        <dbReference type="Proteomes" id="UP000074072"/>
    </source>
</evidence>
<dbReference type="PANTHER" id="PTHR11733">
    <property type="entry name" value="ZINC METALLOPROTEASE FAMILY M13 NEPRILYSIN-RELATED"/>
    <property type="match status" value="1"/>
</dbReference>
<dbReference type="InterPro" id="IPR018497">
    <property type="entry name" value="Peptidase_M13_C"/>
</dbReference>
<dbReference type="PROSITE" id="PS51885">
    <property type="entry name" value="NEPRILYSIN"/>
    <property type="match status" value="1"/>
</dbReference>
<reference evidence="10 11" key="1">
    <citation type="journal article" date="2016" name="Front. Microbiol.">
        <title>Genomic Resource of Rice Seed Associated Bacteria.</title>
        <authorList>
            <person name="Midha S."/>
            <person name="Bansal K."/>
            <person name="Sharma S."/>
            <person name="Kumar N."/>
            <person name="Patil P.P."/>
            <person name="Chaudhry V."/>
            <person name="Patil P.B."/>
        </authorList>
    </citation>
    <scope>NUCLEOTIDE SEQUENCE [LARGE SCALE GENOMIC DNA]</scope>
    <source>
        <strain evidence="10 11">SB4</strain>
    </source>
</reference>
<comment type="caution">
    <text evidence="10">The sequence shown here is derived from an EMBL/GenBank/DDBJ whole genome shotgun (WGS) entry which is preliminary data.</text>
</comment>
<keyword evidence="4" id="KW-0378">Hydrolase</keyword>
<protein>
    <submittedName>
        <fullName evidence="10">Peptidase M13</fullName>
    </submittedName>
</protein>
<evidence type="ECO:0000256" key="1">
    <source>
        <dbReference type="ARBA" id="ARBA00001947"/>
    </source>
</evidence>
<evidence type="ECO:0000256" key="4">
    <source>
        <dbReference type="ARBA" id="ARBA00022801"/>
    </source>
</evidence>
<comment type="cofactor">
    <cofactor evidence="1">
        <name>Zn(2+)</name>
        <dbReference type="ChEBI" id="CHEBI:29105"/>
    </cofactor>
</comment>
<evidence type="ECO:0000259" key="9">
    <source>
        <dbReference type="Pfam" id="PF05649"/>
    </source>
</evidence>
<name>A0A147IYC9_9SPHN</name>
<evidence type="ECO:0000256" key="7">
    <source>
        <dbReference type="SAM" id="SignalP"/>
    </source>
</evidence>
<evidence type="ECO:0000256" key="3">
    <source>
        <dbReference type="ARBA" id="ARBA00022723"/>
    </source>
</evidence>
<dbReference type="GO" id="GO:0016485">
    <property type="term" value="P:protein processing"/>
    <property type="evidence" value="ECO:0007669"/>
    <property type="project" value="TreeGrafter"/>
</dbReference>
<gene>
    <name evidence="10" type="ORF">SB4_06615</name>
</gene>
<dbReference type="GO" id="GO:0005886">
    <property type="term" value="C:plasma membrane"/>
    <property type="evidence" value="ECO:0007669"/>
    <property type="project" value="TreeGrafter"/>
</dbReference>
<dbReference type="PANTHER" id="PTHR11733:SF211">
    <property type="entry name" value="OLIGOPEPTIDASE LIPOPROTEIN M13 FAMILY"/>
    <property type="match status" value="1"/>
</dbReference>
<accession>A0A147IYC9</accession>
<dbReference type="InterPro" id="IPR008753">
    <property type="entry name" value="Peptidase_M13_N"/>
</dbReference>
<dbReference type="EMBL" id="LDTE01000033">
    <property type="protein sequence ID" value="KTW00840.1"/>
    <property type="molecule type" value="Genomic_DNA"/>
</dbReference>
<keyword evidence="7" id="KW-0732">Signal</keyword>
<dbReference type="CDD" id="cd08662">
    <property type="entry name" value="M13"/>
    <property type="match status" value="1"/>
</dbReference>
<dbReference type="InterPro" id="IPR000718">
    <property type="entry name" value="Peptidase_M13"/>
</dbReference>
<keyword evidence="5" id="KW-0862">Zinc</keyword>
<dbReference type="Proteomes" id="UP000074072">
    <property type="component" value="Unassembled WGS sequence"/>
</dbReference>
<evidence type="ECO:0000259" key="8">
    <source>
        <dbReference type="Pfam" id="PF01431"/>
    </source>
</evidence>
<dbReference type="Pfam" id="PF05649">
    <property type="entry name" value="Peptidase_M13_N"/>
    <property type="match status" value="1"/>
</dbReference>
<dbReference type="PATRIC" id="fig|33051.4.peg.1994"/>
<sequence length="681" mass="74542">MKRFAFATALLVTTAAIAQTGHLPGVDKAYMDPSVKPGDNFDTYANGGWRKTAEIPADRSSIGVGLDVSLRAEARTAAIIKGAAATRGAPGSDQQRIADYYAAYTDTNGIEARGLTPIQASLSAIAAIKDKSDLSRAIGAAMRSDTDPFNNNNYASTNDLFGLFVSQDLNQPTRNVPYLMQGGLGLPDRDYYLSDKPEMAEIRNAYQAYLTQLMQLAGLSDPQARAARVFALETKIAAAQTDIIASQDAHKGDNPWTRADFDKRAPGLDWTAFWTAAGLPAGQRDFIAWQPEAITKLSALVASEPLQSWQDWLAFHTINQVTSVLPKAIDDASFGFYGRTLTGTPAQQPREKRGIAAVNGALGEAVGKIYAQRYFPASSKTEIQAMVKNIVGAFDRRIAALDWMAPATKKEARRKLAVLKVGVGYPDHWWNYPKFEVRADDPVGNAQRARLALYRYHLSKLGKPVDRSEWWMTPQTVNAVNLPLQNALNFPAAILESPYFDPKFDAAANYGAIGSVIGHEISHSFDNLGADFDSTGRLHNWWTPADLKRFEAAGQALVAQYSAYEALPGLHLNGEQELGENIADVAGLTAAYEAYKASLGGKPAPVIDGLTGDQRFFLAFAQGWRTKMRDRALRARIATDVHAPAPWRVLTVRNLDAWYAPFHVQPGQALYLPPEKRVHVW</sequence>
<evidence type="ECO:0000313" key="10">
    <source>
        <dbReference type="EMBL" id="KTW00840.1"/>
    </source>
</evidence>
<dbReference type="AlphaFoldDB" id="A0A147IYC9"/>
<dbReference type="Gene3D" id="3.40.390.10">
    <property type="entry name" value="Collagenase (Catalytic Domain)"/>
    <property type="match status" value="1"/>
</dbReference>
<feature type="domain" description="Peptidase M13 N-terminal" evidence="9">
    <location>
        <begin position="37"/>
        <end position="426"/>
    </location>
</feature>
<dbReference type="InterPro" id="IPR042089">
    <property type="entry name" value="Peptidase_M13_dom_2"/>
</dbReference>
<proteinExistence type="predicted"/>
<dbReference type="GO" id="GO:0004222">
    <property type="term" value="F:metalloendopeptidase activity"/>
    <property type="evidence" value="ECO:0007669"/>
    <property type="project" value="InterPro"/>
</dbReference>
<feature type="domain" description="Peptidase M13 C-terminal" evidence="8">
    <location>
        <begin position="478"/>
        <end position="678"/>
    </location>
</feature>
<evidence type="ECO:0000256" key="2">
    <source>
        <dbReference type="ARBA" id="ARBA00022670"/>
    </source>
</evidence>
<dbReference type="RefSeq" id="WP_058751923.1">
    <property type="nucleotide sequence ID" value="NZ_LDTE01000033.1"/>
</dbReference>
<feature type="chain" id="PRO_5007549163" evidence="7">
    <location>
        <begin position="19"/>
        <end position="681"/>
    </location>
</feature>
<keyword evidence="3" id="KW-0479">Metal-binding</keyword>
<evidence type="ECO:0000256" key="6">
    <source>
        <dbReference type="ARBA" id="ARBA00023049"/>
    </source>
</evidence>
<dbReference type="OrthoDB" id="9775677at2"/>
<evidence type="ECO:0000256" key="5">
    <source>
        <dbReference type="ARBA" id="ARBA00022833"/>
    </source>
</evidence>
<feature type="signal peptide" evidence="7">
    <location>
        <begin position="1"/>
        <end position="18"/>
    </location>
</feature>